<protein>
    <recommendedName>
        <fullName evidence="4">DUF4378 domain-containing protein</fullName>
    </recommendedName>
</protein>
<proteinExistence type="predicted"/>
<name>A0A833UZU9_9POAL</name>
<dbReference type="PANTHER" id="PTHR33623:SF4">
    <property type="entry name" value="DUF4378 DOMAIN-CONTAINING PROTEIN"/>
    <property type="match status" value="1"/>
</dbReference>
<accession>A0A833UZU9</accession>
<sequence>MVPDKPLMLKDYLALDTESSNVGFQCYPRMANTGPTVRHLLDVELGGSGTLVRSRSRNTLNKISSAIKFRFFQKQESFLSRNLSRKLKGSFWRRRWQQEKEDMELERRSFDYPSPVVSSFRSWLEMGNASDFVSGSGSGSESPLPSRKEIREDKKIEEKEYPNPNPMEQCLDVEKEQLSPVSVMDFPFDEEEEEEEEEEEDDVTVTTSSSPPFHRSTANHIERTDLHIVQKSRRFDNIDEIKPVDLEEEFSAVESRCYSTLYNMDETEIAWDLLVQLGSVENFEKLLLDFFTEGLSSNVQQMKLLNEARDWVNNEGWRWESRGCRGQLELREMEKNGKWRCFEREQLEVCINLESIILEALVQELVDDIIVEC</sequence>
<comment type="caution">
    <text evidence="2">The sequence shown here is derived from an EMBL/GenBank/DDBJ whole genome shotgun (WGS) entry which is preliminary data.</text>
</comment>
<evidence type="ECO:0008006" key="4">
    <source>
        <dbReference type="Google" id="ProtNLM"/>
    </source>
</evidence>
<dbReference type="PANTHER" id="PTHR33623">
    <property type="entry name" value="OS04G0572500 PROTEIN"/>
    <property type="match status" value="1"/>
</dbReference>
<dbReference type="OrthoDB" id="668456at2759"/>
<dbReference type="Proteomes" id="UP000623129">
    <property type="component" value="Unassembled WGS sequence"/>
</dbReference>
<dbReference type="AlphaFoldDB" id="A0A833UZU9"/>
<feature type="region of interest" description="Disordered" evidence="1">
    <location>
        <begin position="131"/>
        <end position="167"/>
    </location>
</feature>
<feature type="region of interest" description="Disordered" evidence="1">
    <location>
        <begin position="188"/>
        <end position="216"/>
    </location>
</feature>
<organism evidence="2 3">
    <name type="scientific">Carex littledalei</name>
    <dbReference type="NCBI Taxonomy" id="544730"/>
    <lineage>
        <taxon>Eukaryota</taxon>
        <taxon>Viridiplantae</taxon>
        <taxon>Streptophyta</taxon>
        <taxon>Embryophyta</taxon>
        <taxon>Tracheophyta</taxon>
        <taxon>Spermatophyta</taxon>
        <taxon>Magnoliopsida</taxon>
        <taxon>Liliopsida</taxon>
        <taxon>Poales</taxon>
        <taxon>Cyperaceae</taxon>
        <taxon>Cyperoideae</taxon>
        <taxon>Cariceae</taxon>
        <taxon>Carex</taxon>
        <taxon>Carex subgen. Euthyceras</taxon>
    </lineage>
</organism>
<gene>
    <name evidence="2" type="ORF">FCM35_KLT14564</name>
</gene>
<evidence type="ECO:0000256" key="1">
    <source>
        <dbReference type="SAM" id="MobiDB-lite"/>
    </source>
</evidence>
<reference evidence="2" key="1">
    <citation type="submission" date="2020-01" db="EMBL/GenBank/DDBJ databases">
        <title>Genome sequence of Kobresia littledalei, the first chromosome-level genome in the family Cyperaceae.</title>
        <authorList>
            <person name="Qu G."/>
        </authorList>
    </citation>
    <scope>NUCLEOTIDE SEQUENCE</scope>
    <source>
        <strain evidence="2">C.B.Clarke</strain>
        <tissue evidence="2">Leaf</tissue>
    </source>
</reference>
<dbReference type="EMBL" id="SWLB01000027">
    <property type="protein sequence ID" value="KAF3321311.1"/>
    <property type="molecule type" value="Genomic_DNA"/>
</dbReference>
<evidence type="ECO:0000313" key="2">
    <source>
        <dbReference type="EMBL" id="KAF3321311.1"/>
    </source>
</evidence>
<feature type="compositionally biased region" description="Polar residues" evidence="1">
    <location>
        <begin position="204"/>
        <end position="216"/>
    </location>
</feature>
<evidence type="ECO:0000313" key="3">
    <source>
        <dbReference type="Proteomes" id="UP000623129"/>
    </source>
</evidence>
<keyword evidence="3" id="KW-1185">Reference proteome</keyword>
<feature type="compositionally biased region" description="Basic and acidic residues" evidence="1">
    <location>
        <begin position="146"/>
        <end position="161"/>
    </location>
</feature>
<feature type="compositionally biased region" description="Acidic residues" evidence="1">
    <location>
        <begin position="188"/>
        <end position="203"/>
    </location>
</feature>